<feature type="domain" description="Sodium/calcium exchanger membrane region" evidence="6">
    <location>
        <begin position="13"/>
        <end position="160"/>
    </location>
</feature>
<organism evidence="7 8">
    <name type="scientific">Borrelia turicatae (strain 91E135)</name>
    <dbReference type="NCBI Taxonomy" id="314724"/>
    <lineage>
        <taxon>Bacteria</taxon>
        <taxon>Pseudomonadati</taxon>
        <taxon>Spirochaetota</taxon>
        <taxon>Spirochaetia</taxon>
        <taxon>Spirochaetales</taxon>
        <taxon>Borreliaceae</taxon>
        <taxon>Borrelia</taxon>
    </lineage>
</organism>
<feature type="transmembrane region" description="Helical" evidence="5">
    <location>
        <begin position="224"/>
        <end position="247"/>
    </location>
</feature>
<dbReference type="PANTHER" id="PTHR10846">
    <property type="entry name" value="SODIUM/POTASSIUM/CALCIUM EXCHANGER"/>
    <property type="match status" value="1"/>
</dbReference>
<evidence type="ECO:0000256" key="1">
    <source>
        <dbReference type="ARBA" id="ARBA00004141"/>
    </source>
</evidence>
<accession>A0ABF7PV09</accession>
<protein>
    <submittedName>
        <fullName evidence="7">Sodium-calcium exchanger</fullName>
    </submittedName>
</protein>
<dbReference type="InterPro" id="IPR004481">
    <property type="entry name" value="K/Na/Ca-exchanger"/>
</dbReference>
<keyword evidence="2 5" id="KW-0812">Transmembrane</keyword>
<keyword evidence="8" id="KW-1185">Reference proteome</keyword>
<evidence type="ECO:0000259" key="6">
    <source>
        <dbReference type="Pfam" id="PF01699"/>
    </source>
</evidence>
<proteinExistence type="predicted"/>
<feature type="transmembrane region" description="Helical" evidence="5">
    <location>
        <begin position="180"/>
        <end position="200"/>
    </location>
</feature>
<comment type="subcellular location">
    <subcellularLocation>
        <location evidence="1">Membrane</location>
        <topology evidence="1">Multi-pass membrane protein</topology>
    </subcellularLocation>
</comment>
<feature type="transmembrane region" description="Helical" evidence="5">
    <location>
        <begin position="314"/>
        <end position="331"/>
    </location>
</feature>
<feature type="transmembrane region" description="Helical" evidence="5">
    <location>
        <begin position="254"/>
        <end position="272"/>
    </location>
</feature>
<dbReference type="InterPro" id="IPR004837">
    <property type="entry name" value="NaCa_Exmemb"/>
</dbReference>
<keyword evidence="4 5" id="KW-0472">Membrane</keyword>
<sequence>MFVGGDFLAHIHLFCVIFGIFLLYLGGNYLLNSSVNIATYFQVPNLLIGVVIVSLSTSSPELFTSLIASLKGKNEIIVSNIIGSNIINMLLALPLTGVFLRIKTDFKRLKFSFIILFLLMFLLLLFSFDFGTLSFFKVPYHRTSSLVILILFLSYLFLFYKEEKKYNSVPKNLENFNCNYGFNFLFLNTLLLLLSIYFLYFGSKLLIDSSIYIAHNVFNISEKVIGIIFVAFGTSIPEIVVSLFAVIKKESDIALGNIIGSNIFNIGFILSSSSFVNPVLMSDIYLADFSIMFVVSLMLLFIVRFRGAFSRGPAILFLCLYILYNSFLFGVF</sequence>
<feature type="transmembrane region" description="Helical" evidence="5">
    <location>
        <begin position="284"/>
        <end position="302"/>
    </location>
</feature>
<evidence type="ECO:0000256" key="4">
    <source>
        <dbReference type="ARBA" id="ARBA00023136"/>
    </source>
</evidence>
<evidence type="ECO:0000256" key="2">
    <source>
        <dbReference type="ARBA" id="ARBA00022692"/>
    </source>
</evidence>
<evidence type="ECO:0000313" key="8">
    <source>
        <dbReference type="Proteomes" id="UP000001205"/>
    </source>
</evidence>
<dbReference type="Proteomes" id="UP000001205">
    <property type="component" value="Chromosome"/>
</dbReference>
<feature type="transmembrane region" description="Helical" evidence="5">
    <location>
        <begin position="111"/>
        <end position="128"/>
    </location>
</feature>
<dbReference type="GO" id="GO:0016020">
    <property type="term" value="C:membrane"/>
    <property type="evidence" value="ECO:0007669"/>
    <property type="project" value="UniProtKB-SubCell"/>
</dbReference>
<reference evidence="8" key="1">
    <citation type="submission" date="2004-12" db="EMBL/GenBank/DDBJ databases">
        <title>The genome sequence of Borrelia hermsii and Borrelia turicatae: comparative analysis of two agents of endemic N. America relapsing fever.</title>
        <authorList>
            <person name="Porcella S.F."/>
            <person name="Raffel S.J."/>
            <person name="Schrumpf M.E."/>
            <person name="Montgomery B."/>
            <person name="Smith T."/>
            <person name="Schwan T.G."/>
        </authorList>
    </citation>
    <scope>NUCLEOTIDE SEQUENCE [LARGE SCALE GENOMIC DNA]</scope>
    <source>
        <strain evidence="8">91E135</strain>
    </source>
</reference>
<dbReference type="Gene3D" id="1.20.1420.30">
    <property type="entry name" value="NCX, central ion-binding region"/>
    <property type="match status" value="2"/>
</dbReference>
<dbReference type="PANTHER" id="PTHR10846:SF8">
    <property type="entry name" value="INNER MEMBRANE PROTEIN YRBG"/>
    <property type="match status" value="1"/>
</dbReference>
<keyword evidence="3 5" id="KW-1133">Transmembrane helix</keyword>
<feature type="transmembrane region" description="Helical" evidence="5">
    <location>
        <begin position="37"/>
        <end position="56"/>
    </location>
</feature>
<feature type="transmembrane region" description="Helical" evidence="5">
    <location>
        <begin position="140"/>
        <end position="160"/>
    </location>
</feature>
<evidence type="ECO:0000256" key="5">
    <source>
        <dbReference type="SAM" id="Phobius"/>
    </source>
</evidence>
<dbReference type="InterPro" id="IPR044880">
    <property type="entry name" value="NCX_ion-bd_dom_sf"/>
</dbReference>
<dbReference type="Pfam" id="PF01699">
    <property type="entry name" value="Na_Ca_ex"/>
    <property type="match status" value="2"/>
</dbReference>
<dbReference type="AlphaFoldDB" id="A0ABF7PV09"/>
<name>A0ABF7PV09_BORT9</name>
<dbReference type="KEGG" id="btu:BT0164"/>
<feature type="transmembrane region" description="Helical" evidence="5">
    <location>
        <begin position="76"/>
        <end position="99"/>
    </location>
</feature>
<evidence type="ECO:0000313" key="7">
    <source>
        <dbReference type="EMBL" id="AAX17501.1"/>
    </source>
</evidence>
<feature type="domain" description="Sodium/calcium exchanger membrane region" evidence="6">
    <location>
        <begin position="189"/>
        <end position="329"/>
    </location>
</feature>
<dbReference type="RefSeq" id="WP_011772120.1">
    <property type="nucleotide sequence ID" value="NC_008710.1"/>
</dbReference>
<gene>
    <name evidence="7" type="ordered locus">BT0164</name>
</gene>
<dbReference type="EMBL" id="CP000049">
    <property type="protein sequence ID" value="AAX17501.1"/>
    <property type="molecule type" value="Genomic_DNA"/>
</dbReference>
<dbReference type="NCBIfam" id="TIGR00367">
    <property type="entry name" value="calcium/sodium antiporter"/>
    <property type="match status" value="1"/>
</dbReference>
<feature type="transmembrane region" description="Helical" evidence="5">
    <location>
        <begin position="7"/>
        <end position="25"/>
    </location>
</feature>
<evidence type="ECO:0000256" key="3">
    <source>
        <dbReference type="ARBA" id="ARBA00022989"/>
    </source>
</evidence>